<dbReference type="Gene3D" id="3.30.450.20">
    <property type="entry name" value="PAS domain"/>
    <property type="match status" value="1"/>
</dbReference>
<dbReference type="PANTHER" id="PTHR43065">
    <property type="entry name" value="SENSOR HISTIDINE KINASE"/>
    <property type="match status" value="1"/>
</dbReference>
<dbReference type="Pfam" id="PF08448">
    <property type="entry name" value="PAS_4"/>
    <property type="match status" value="1"/>
</dbReference>
<protein>
    <recommendedName>
        <fullName evidence="2">histidine kinase</fullName>
        <ecNumber evidence="2">2.7.13.3</ecNumber>
    </recommendedName>
</protein>
<evidence type="ECO:0000256" key="6">
    <source>
        <dbReference type="ARBA" id="ARBA00022777"/>
    </source>
</evidence>
<dbReference type="GO" id="GO:0016301">
    <property type="term" value="F:kinase activity"/>
    <property type="evidence" value="ECO:0007669"/>
    <property type="project" value="UniProtKB-KW"/>
</dbReference>
<dbReference type="SMART" id="SM00091">
    <property type="entry name" value="PAS"/>
    <property type="match status" value="1"/>
</dbReference>
<dbReference type="CDD" id="cd00130">
    <property type="entry name" value="PAS"/>
    <property type="match status" value="1"/>
</dbReference>
<dbReference type="SUPFAM" id="SSF47384">
    <property type="entry name" value="Homodimeric domain of signal transducing histidine kinase"/>
    <property type="match status" value="1"/>
</dbReference>
<dbReference type="CDD" id="cd00082">
    <property type="entry name" value="HisKA"/>
    <property type="match status" value="1"/>
</dbReference>
<dbReference type="NCBIfam" id="TIGR00229">
    <property type="entry name" value="sensory_box"/>
    <property type="match status" value="1"/>
</dbReference>
<dbReference type="Gene3D" id="2.40.50.1020">
    <property type="entry name" value="LytTr DNA-binding domain"/>
    <property type="match status" value="1"/>
</dbReference>
<proteinExistence type="predicted"/>
<dbReference type="EMBL" id="JXAK01000003">
    <property type="protein sequence ID" value="KIL42115.1"/>
    <property type="molecule type" value="Genomic_DNA"/>
</dbReference>
<evidence type="ECO:0000256" key="1">
    <source>
        <dbReference type="ARBA" id="ARBA00000085"/>
    </source>
</evidence>
<comment type="caution">
    <text evidence="12">The sequence shown here is derived from an EMBL/GenBank/DDBJ whole genome shotgun (WGS) entry which is preliminary data.</text>
</comment>
<name>A0ABR5ANK8_9BACL</name>
<keyword evidence="3" id="KW-0597">Phosphoprotein</keyword>
<dbReference type="PROSITE" id="PS50112">
    <property type="entry name" value="PAS"/>
    <property type="match status" value="1"/>
</dbReference>
<keyword evidence="8" id="KW-0902">Two-component regulatory system</keyword>
<dbReference type="InterPro" id="IPR005467">
    <property type="entry name" value="His_kinase_dom"/>
</dbReference>
<dbReference type="Proteomes" id="UP000031967">
    <property type="component" value="Unassembled WGS sequence"/>
</dbReference>
<accession>A0ABR5ANK8</accession>
<evidence type="ECO:0000313" key="13">
    <source>
        <dbReference type="Proteomes" id="UP000031967"/>
    </source>
</evidence>
<dbReference type="InterPro" id="IPR007492">
    <property type="entry name" value="LytTR_DNA-bd_dom"/>
</dbReference>
<sequence>MRKIPVTRDGRKDSEILLISSSDVVKVESFRENQLLIHTLDEVYYFSATLDSLEEWLYEDGFRLIDRTNIVNMNYVVNYDSNSGVVTLGVPGRKRRKQASAARIHRDHIINVMEMLRIASAAKKEGYPENDPSHDQLRKLIEESQDDPYLRSYSMIHAVYERNRAEKRLVESEQRYKSLFENNPDAVCSLDAGGRIITVNPAMVKITGYAAEELTHKPIADLLLPGESTRWEKHFALALEGQTQYFEQTFIRKDGLASIMSFIHVPIYVDGGINGVYVIAKDITERKRSDELLIKSEKLSVVGQLAAGVAHEIRNPLTSLKGFVQLLKSKVNDYDHYFDIMLSELDRINFIVSEFLVIAKPQAVKFQVKDTASILLSTVALVNTQAIMQNVEITTRLNEPLPSVLCDENQIKQVFINVLNNSIEAMPDGGVIVIEVFAKNGNIVFLFTDQGVGIPEERIPRLGEPFYTTKEKGTGLGLMVSYKIIENHHGRMSITSELGRGTTVEVSLPIAQPEP</sequence>
<dbReference type="RefSeq" id="WP_041045433.1">
    <property type="nucleotide sequence ID" value="NZ_JXAK01000003.1"/>
</dbReference>
<evidence type="ECO:0000259" key="9">
    <source>
        <dbReference type="PROSITE" id="PS50109"/>
    </source>
</evidence>
<organism evidence="12 13">
    <name type="scientific">Gordoniibacillus kamchatkensis</name>
    <dbReference type="NCBI Taxonomy" id="1590651"/>
    <lineage>
        <taxon>Bacteria</taxon>
        <taxon>Bacillati</taxon>
        <taxon>Bacillota</taxon>
        <taxon>Bacilli</taxon>
        <taxon>Bacillales</taxon>
        <taxon>Paenibacillaceae</taxon>
        <taxon>Gordoniibacillus</taxon>
    </lineage>
</organism>
<dbReference type="CDD" id="cd00075">
    <property type="entry name" value="HATPase"/>
    <property type="match status" value="1"/>
</dbReference>
<keyword evidence="7" id="KW-0067">ATP-binding</keyword>
<evidence type="ECO:0000256" key="7">
    <source>
        <dbReference type="ARBA" id="ARBA00022840"/>
    </source>
</evidence>
<keyword evidence="13" id="KW-1185">Reference proteome</keyword>
<dbReference type="PANTHER" id="PTHR43065:SF34">
    <property type="entry name" value="SPORULATION KINASE A"/>
    <property type="match status" value="1"/>
</dbReference>
<reference evidence="12 13" key="1">
    <citation type="submission" date="2014-12" db="EMBL/GenBank/DDBJ databases">
        <title>Draft genome sequence of Paenibacillus kamchatkensis strain B-2647.</title>
        <authorList>
            <person name="Karlyshev A.V."/>
            <person name="Kudryashova E.B."/>
        </authorList>
    </citation>
    <scope>NUCLEOTIDE SEQUENCE [LARGE SCALE GENOMIC DNA]</scope>
    <source>
        <strain evidence="12 13">VKM B-2647</strain>
    </source>
</reference>
<dbReference type="SMART" id="SM00850">
    <property type="entry name" value="LytTR"/>
    <property type="match status" value="1"/>
</dbReference>
<evidence type="ECO:0000313" key="12">
    <source>
        <dbReference type="EMBL" id="KIL42115.1"/>
    </source>
</evidence>
<dbReference type="InterPro" id="IPR000014">
    <property type="entry name" value="PAS"/>
</dbReference>
<evidence type="ECO:0000259" key="10">
    <source>
        <dbReference type="PROSITE" id="PS50112"/>
    </source>
</evidence>
<dbReference type="InterPro" id="IPR004358">
    <property type="entry name" value="Sig_transdc_His_kin-like_C"/>
</dbReference>
<dbReference type="PRINTS" id="PR00344">
    <property type="entry name" value="BCTRLSENSOR"/>
</dbReference>
<comment type="catalytic activity">
    <reaction evidence="1">
        <text>ATP + protein L-histidine = ADP + protein N-phospho-L-histidine.</text>
        <dbReference type="EC" id="2.7.13.3"/>
    </reaction>
</comment>
<feature type="domain" description="Histidine kinase" evidence="9">
    <location>
        <begin position="308"/>
        <end position="512"/>
    </location>
</feature>
<dbReference type="Pfam" id="PF04397">
    <property type="entry name" value="LytTR"/>
    <property type="match status" value="1"/>
</dbReference>
<dbReference type="InterPro" id="IPR003661">
    <property type="entry name" value="HisK_dim/P_dom"/>
</dbReference>
<dbReference type="InterPro" id="IPR036097">
    <property type="entry name" value="HisK_dim/P_sf"/>
</dbReference>
<evidence type="ECO:0000256" key="8">
    <source>
        <dbReference type="ARBA" id="ARBA00023012"/>
    </source>
</evidence>
<evidence type="ECO:0000256" key="5">
    <source>
        <dbReference type="ARBA" id="ARBA00022741"/>
    </source>
</evidence>
<evidence type="ECO:0000256" key="3">
    <source>
        <dbReference type="ARBA" id="ARBA00022553"/>
    </source>
</evidence>
<keyword evidence="6 12" id="KW-0418">Kinase</keyword>
<dbReference type="Gene3D" id="3.30.565.10">
    <property type="entry name" value="Histidine kinase-like ATPase, C-terminal domain"/>
    <property type="match status" value="1"/>
</dbReference>
<evidence type="ECO:0000256" key="4">
    <source>
        <dbReference type="ARBA" id="ARBA00022679"/>
    </source>
</evidence>
<dbReference type="Pfam" id="PF00512">
    <property type="entry name" value="HisKA"/>
    <property type="match status" value="1"/>
</dbReference>
<keyword evidence="5" id="KW-0547">Nucleotide-binding</keyword>
<gene>
    <name evidence="12" type="ORF">SD70_02750</name>
</gene>
<dbReference type="PROSITE" id="PS50113">
    <property type="entry name" value="PAC"/>
    <property type="match status" value="1"/>
</dbReference>
<dbReference type="EC" id="2.7.13.3" evidence="2"/>
<dbReference type="InterPro" id="IPR003594">
    <property type="entry name" value="HATPase_dom"/>
</dbReference>
<evidence type="ECO:0000256" key="2">
    <source>
        <dbReference type="ARBA" id="ARBA00012438"/>
    </source>
</evidence>
<dbReference type="InterPro" id="IPR035965">
    <property type="entry name" value="PAS-like_dom_sf"/>
</dbReference>
<feature type="domain" description="PAS" evidence="10">
    <location>
        <begin position="172"/>
        <end position="242"/>
    </location>
</feature>
<dbReference type="SMART" id="SM00388">
    <property type="entry name" value="HisKA"/>
    <property type="match status" value="1"/>
</dbReference>
<evidence type="ECO:0000259" key="11">
    <source>
        <dbReference type="PROSITE" id="PS50113"/>
    </source>
</evidence>
<keyword evidence="4" id="KW-0808">Transferase</keyword>
<dbReference type="InterPro" id="IPR013656">
    <property type="entry name" value="PAS_4"/>
</dbReference>
<dbReference type="InterPro" id="IPR000700">
    <property type="entry name" value="PAS-assoc_C"/>
</dbReference>
<dbReference type="SMART" id="SM00387">
    <property type="entry name" value="HATPase_c"/>
    <property type="match status" value="1"/>
</dbReference>
<dbReference type="SUPFAM" id="SSF55785">
    <property type="entry name" value="PYP-like sensor domain (PAS domain)"/>
    <property type="match status" value="1"/>
</dbReference>
<feature type="domain" description="PAC" evidence="11">
    <location>
        <begin position="244"/>
        <end position="295"/>
    </location>
</feature>
<dbReference type="SUPFAM" id="SSF55874">
    <property type="entry name" value="ATPase domain of HSP90 chaperone/DNA topoisomerase II/histidine kinase"/>
    <property type="match status" value="1"/>
</dbReference>
<dbReference type="InterPro" id="IPR036890">
    <property type="entry name" value="HATPase_C_sf"/>
</dbReference>
<dbReference type="PROSITE" id="PS50109">
    <property type="entry name" value="HIS_KIN"/>
    <property type="match status" value="1"/>
</dbReference>
<dbReference type="Gene3D" id="1.10.287.130">
    <property type="match status" value="1"/>
</dbReference>
<dbReference type="Pfam" id="PF02518">
    <property type="entry name" value="HATPase_c"/>
    <property type="match status" value="1"/>
</dbReference>